<dbReference type="PANTHER" id="PTHR36509:SF2">
    <property type="entry name" value="BLL3101 PROTEIN"/>
    <property type="match status" value="1"/>
</dbReference>
<dbReference type="Pfam" id="PF06742">
    <property type="entry name" value="DUF1214"/>
    <property type="match status" value="1"/>
</dbReference>
<evidence type="ECO:0008006" key="6">
    <source>
        <dbReference type="Google" id="ProtNLM"/>
    </source>
</evidence>
<dbReference type="EMBL" id="CABVGY010000032">
    <property type="protein sequence ID" value="VVN28642.1"/>
    <property type="molecule type" value="Genomic_DNA"/>
</dbReference>
<feature type="chain" id="PRO_5022921026" description="DUF1254 domain-containing protein" evidence="1">
    <location>
        <begin position="25"/>
        <end position="492"/>
    </location>
</feature>
<dbReference type="OrthoDB" id="9777345at2"/>
<dbReference type="InterPro" id="IPR010621">
    <property type="entry name" value="DUF1214"/>
</dbReference>
<reference evidence="4 5" key="1">
    <citation type="submission" date="2019-09" db="EMBL/GenBank/DDBJ databases">
        <authorList>
            <person name="Chandra G."/>
            <person name="Truman W A."/>
        </authorList>
    </citation>
    <scope>NUCLEOTIDE SEQUENCE [LARGE SCALE GENOMIC DNA]</scope>
    <source>
        <strain evidence="4">PS659</strain>
    </source>
</reference>
<evidence type="ECO:0000256" key="1">
    <source>
        <dbReference type="SAM" id="SignalP"/>
    </source>
</evidence>
<proteinExistence type="predicted"/>
<organism evidence="4 5">
    <name type="scientific">Pseudomonas fluorescens</name>
    <dbReference type="NCBI Taxonomy" id="294"/>
    <lineage>
        <taxon>Bacteria</taxon>
        <taxon>Pseudomonadati</taxon>
        <taxon>Pseudomonadota</taxon>
        <taxon>Gammaproteobacteria</taxon>
        <taxon>Pseudomonadales</taxon>
        <taxon>Pseudomonadaceae</taxon>
        <taxon>Pseudomonas</taxon>
    </lineage>
</organism>
<accession>A0A5E6WHV6</accession>
<dbReference type="InterPro" id="IPR010679">
    <property type="entry name" value="DUF1254"/>
</dbReference>
<feature type="domain" description="DUF1214" evidence="2">
    <location>
        <begin position="362"/>
        <end position="470"/>
    </location>
</feature>
<dbReference type="Pfam" id="PF06863">
    <property type="entry name" value="DUF1254"/>
    <property type="match status" value="1"/>
</dbReference>
<dbReference type="SUPFAM" id="SSF160935">
    <property type="entry name" value="VPA0735-like"/>
    <property type="match status" value="1"/>
</dbReference>
<protein>
    <recommendedName>
        <fullName evidence="6">DUF1254 domain-containing protein</fullName>
    </recommendedName>
</protein>
<feature type="domain" description="DUF1254" evidence="3">
    <location>
        <begin position="95"/>
        <end position="223"/>
    </location>
</feature>
<sequence length="492" mass="54183" precursor="true">MRNTFSYSLLALAMAVVLANTAQAGENSAGKPAAEVPGVPAGTVITPSSATVIAQDAYLWGWPIVNAFNRRTSFSRAPEPGLVGGILPAAPTGYISMLTDYISPEQHWIAHPNQDVVYGFGYGATDDDPMVLQVPDFGDRFWVYALYDARSEEFSKLGKQYGTQPGNYLVVGPNWKGTVPAGITQVIKAPTELVAVGPRTFLDDSVEDRQAIQPVLNQVVVYPLSKYTGKTVTKDWKATPHFPAPQKTSAEVRWVNPQTFFDQLPEVLAKVPPLAGEESRYAMIKALLDAAAKDPAVKAAIVKAAVDTEEKVVSPLFSFQTNGARLPNGWNSPTNVARWGNDYLTRTATAKSNMYTNQPEETRYFFLEVDEKGQRLHGDHRYTLTFPKGKTPPADGFWSLTMYDPQHFFAPNDLNRYSLGTKNSKSMQYNADGSLTLYVQHDSPGKDREANWLPAPKTEFEVTIRTYWPKAEVLSGAWTPPAAVRLDGQIQP</sequence>
<keyword evidence="1" id="KW-0732">Signal</keyword>
<dbReference type="InterPro" id="IPR037050">
    <property type="entry name" value="DUF1254_sf"/>
</dbReference>
<evidence type="ECO:0000259" key="3">
    <source>
        <dbReference type="Pfam" id="PF06863"/>
    </source>
</evidence>
<dbReference type="RefSeq" id="WP_150718328.1">
    <property type="nucleotide sequence ID" value="NZ_CABVGY010000032.1"/>
</dbReference>
<evidence type="ECO:0000259" key="2">
    <source>
        <dbReference type="Pfam" id="PF06742"/>
    </source>
</evidence>
<evidence type="ECO:0000313" key="4">
    <source>
        <dbReference type="EMBL" id="VVN28642.1"/>
    </source>
</evidence>
<dbReference type="Proteomes" id="UP000326729">
    <property type="component" value="Unassembled WGS sequence"/>
</dbReference>
<gene>
    <name evidence="4" type="ORF">PS659_04758</name>
</gene>
<name>A0A5E6WHV6_PSEFL</name>
<dbReference type="PANTHER" id="PTHR36509">
    <property type="entry name" value="BLL3101 PROTEIN"/>
    <property type="match status" value="1"/>
</dbReference>
<feature type="signal peptide" evidence="1">
    <location>
        <begin position="1"/>
        <end position="24"/>
    </location>
</feature>
<dbReference type="InterPro" id="IPR037049">
    <property type="entry name" value="DUF1214_C_sf"/>
</dbReference>
<dbReference type="Gene3D" id="2.60.40.1610">
    <property type="entry name" value="Domain of unknown function DUF1254"/>
    <property type="match status" value="1"/>
</dbReference>
<dbReference type="AlphaFoldDB" id="A0A5E6WHV6"/>
<dbReference type="Gene3D" id="2.60.120.600">
    <property type="entry name" value="Domain of unknown function DUF1214, C-terminal domain"/>
    <property type="match status" value="1"/>
</dbReference>
<evidence type="ECO:0000313" key="5">
    <source>
        <dbReference type="Proteomes" id="UP000326729"/>
    </source>
</evidence>